<keyword evidence="2" id="KW-0012">Acyltransferase</keyword>
<dbReference type="InterPro" id="IPR000182">
    <property type="entry name" value="GNAT_dom"/>
</dbReference>
<evidence type="ECO:0000256" key="1">
    <source>
        <dbReference type="ARBA" id="ARBA00022679"/>
    </source>
</evidence>
<evidence type="ECO:0000259" key="3">
    <source>
        <dbReference type="PROSITE" id="PS51186"/>
    </source>
</evidence>
<proteinExistence type="predicted"/>
<reference evidence="4 5" key="1">
    <citation type="submission" date="2020-06" db="EMBL/GenBank/DDBJ databases">
        <title>Reclassification of Facklamia ignava, Facklamia soureckii and Facklami tabacinasalis as Falseniella iganva gen. nov., comb. nov., Hutsoniella ignava gen. nov., comb. nov., and Ruoffia tabacinasalis gen. nov., comb. nov and description of Ruoffia haltotolerans sp. nov., isolated from hypersaline Inland Sea of Qatar.</title>
        <authorList>
            <person name="Fotedar R."/>
            <person name="Sankaranarayanan K."/>
            <person name="Lawson P."/>
            <person name="Caldwell M."/>
            <person name="Zeyara A."/>
            <person name="Al Malki A."/>
            <person name="Ali M."/>
        </authorList>
    </citation>
    <scope>NUCLEOTIDE SEQUENCE [LARGE SCALE GENOMIC DNA]</scope>
    <source>
        <strain evidence="4 5">INB8</strain>
    </source>
</reference>
<dbReference type="InterPro" id="IPR016181">
    <property type="entry name" value="Acyl_CoA_acyltransferase"/>
</dbReference>
<evidence type="ECO:0000256" key="2">
    <source>
        <dbReference type="ARBA" id="ARBA00023315"/>
    </source>
</evidence>
<feature type="domain" description="N-acetyltransferase" evidence="3">
    <location>
        <begin position="3"/>
        <end position="171"/>
    </location>
</feature>
<dbReference type="PANTHER" id="PTHR42919">
    <property type="entry name" value="N-ALPHA-ACETYLTRANSFERASE"/>
    <property type="match status" value="1"/>
</dbReference>
<keyword evidence="5" id="KW-1185">Reference proteome</keyword>
<dbReference type="Pfam" id="PF00583">
    <property type="entry name" value="Acetyltransf_1"/>
    <property type="match status" value="1"/>
</dbReference>
<gene>
    <name evidence="4" type="ORF">HW423_10370</name>
</gene>
<dbReference type="Gene3D" id="3.40.630.30">
    <property type="match status" value="1"/>
</dbReference>
<dbReference type="SUPFAM" id="SSF55729">
    <property type="entry name" value="Acyl-CoA N-acyltransferases (Nat)"/>
    <property type="match status" value="1"/>
</dbReference>
<dbReference type="GO" id="GO:0016747">
    <property type="term" value="F:acyltransferase activity, transferring groups other than amino-acyl groups"/>
    <property type="evidence" value="ECO:0007669"/>
    <property type="project" value="InterPro"/>
</dbReference>
<dbReference type="PANTHER" id="PTHR42919:SF8">
    <property type="entry name" value="N-ALPHA-ACETYLTRANSFERASE 50"/>
    <property type="match status" value="1"/>
</dbReference>
<dbReference type="CDD" id="cd04301">
    <property type="entry name" value="NAT_SF"/>
    <property type="match status" value="1"/>
</dbReference>
<dbReference type="PROSITE" id="PS51186">
    <property type="entry name" value="GNAT"/>
    <property type="match status" value="1"/>
</dbReference>
<dbReference type="EMBL" id="JACAOA010000045">
    <property type="protein sequence ID" value="MBA5730187.1"/>
    <property type="molecule type" value="Genomic_DNA"/>
</dbReference>
<evidence type="ECO:0000313" key="4">
    <source>
        <dbReference type="EMBL" id="MBA5730187.1"/>
    </source>
</evidence>
<name>A0A839A7Y8_9LACT</name>
<comment type="caution">
    <text evidence="4">The sequence shown here is derived from an EMBL/GenBank/DDBJ whole genome shotgun (WGS) entry which is preliminary data.</text>
</comment>
<dbReference type="AlphaFoldDB" id="A0A839A7Y8"/>
<accession>A0A839A7Y8</accession>
<evidence type="ECO:0000313" key="5">
    <source>
        <dbReference type="Proteomes" id="UP000571018"/>
    </source>
</evidence>
<dbReference type="Proteomes" id="UP000571018">
    <property type="component" value="Unassembled WGS sequence"/>
</dbReference>
<dbReference type="InterPro" id="IPR051556">
    <property type="entry name" value="N-term/lysine_N-AcTrnsfr"/>
</dbReference>
<protein>
    <submittedName>
        <fullName evidence="4">GNAT family N-acetyltransferase</fullName>
    </submittedName>
</protein>
<sequence length="171" mass="19980">MVTELVKCKPSDVEQLRDISIETFVDTFKDQNTEENLNEYLERAYTIEQLTSEINQVGTDFYFLKDSDLVVGYLKLNIDDAQSEKDNPLALEVERIYVLPQHTRKGYGRELLEFAHARAKELNRTGIWLGVWEHNYNALAFYKKMGFQRVGEHTFVMGDDAQVDYIMLKEL</sequence>
<keyword evidence="1 4" id="KW-0808">Transferase</keyword>
<organism evidence="4 5">
    <name type="scientific">Ruoffia halotolerans</name>
    <dbReference type="NCBI Taxonomy" id="2748684"/>
    <lineage>
        <taxon>Bacteria</taxon>
        <taxon>Bacillati</taxon>
        <taxon>Bacillota</taxon>
        <taxon>Bacilli</taxon>
        <taxon>Lactobacillales</taxon>
        <taxon>Aerococcaceae</taxon>
        <taxon>Ruoffia</taxon>
    </lineage>
</organism>